<dbReference type="Proteomes" id="UP000078532">
    <property type="component" value="Unassembled WGS sequence"/>
</dbReference>
<sequence>MKKHFNPLVTKFLLFAPVMGILLPAFSKMSLAEAVVTAVISVPVVYVLADLLVLPRNGTWAAISVDALATVLITWEASSFLHGQVPAPLGTVLVAATIATGEWYFHEYLMRTLFKKGGRG</sequence>
<keyword evidence="3" id="KW-1185">Reference proteome</keyword>
<keyword evidence="1" id="KW-0472">Membrane</keyword>
<dbReference type="InterPro" id="IPR019649">
    <property type="entry name" value="DUF2512"/>
</dbReference>
<dbReference type="OrthoDB" id="2111682at2"/>
<gene>
    <name evidence="2" type="ORF">A6M21_13980</name>
</gene>
<dbReference type="AlphaFoldDB" id="A0A1B7LC58"/>
<proteinExistence type="predicted"/>
<protein>
    <recommendedName>
        <fullName evidence="4">DUF2512 domain-containing protein</fullName>
    </recommendedName>
</protein>
<keyword evidence="1" id="KW-0812">Transmembrane</keyword>
<feature type="transmembrane region" description="Helical" evidence="1">
    <location>
        <begin position="12"/>
        <end position="29"/>
    </location>
</feature>
<organism evidence="2 3">
    <name type="scientific">Desulfotomaculum copahuensis</name>
    <dbReference type="NCBI Taxonomy" id="1838280"/>
    <lineage>
        <taxon>Bacteria</taxon>
        <taxon>Bacillati</taxon>
        <taxon>Bacillota</taxon>
        <taxon>Clostridia</taxon>
        <taxon>Eubacteriales</taxon>
        <taxon>Desulfotomaculaceae</taxon>
        <taxon>Desulfotomaculum</taxon>
    </lineage>
</organism>
<dbReference type="Pfam" id="PF10710">
    <property type="entry name" value="DUF2512"/>
    <property type="match status" value="1"/>
</dbReference>
<evidence type="ECO:0000256" key="1">
    <source>
        <dbReference type="SAM" id="Phobius"/>
    </source>
</evidence>
<feature type="transmembrane region" description="Helical" evidence="1">
    <location>
        <begin position="35"/>
        <end position="53"/>
    </location>
</feature>
<evidence type="ECO:0008006" key="4">
    <source>
        <dbReference type="Google" id="ProtNLM"/>
    </source>
</evidence>
<feature type="transmembrane region" description="Helical" evidence="1">
    <location>
        <begin position="87"/>
        <end position="105"/>
    </location>
</feature>
<name>A0A1B7LC58_9FIRM</name>
<evidence type="ECO:0000313" key="2">
    <source>
        <dbReference type="EMBL" id="OAT80259.1"/>
    </source>
</evidence>
<accession>A0A1B7LC58</accession>
<keyword evidence="1" id="KW-1133">Transmembrane helix</keyword>
<dbReference type="RefSeq" id="WP_066670055.1">
    <property type="nucleotide sequence ID" value="NZ_LYVF01000183.1"/>
</dbReference>
<comment type="caution">
    <text evidence="2">The sequence shown here is derived from an EMBL/GenBank/DDBJ whole genome shotgun (WGS) entry which is preliminary data.</text>
</comment>
<dbReference type="EMBL" id="LYVF01000183">
    <property type="protein sequence ID" value="OAT80259.1"/>
    <property type="molecule type" value="Genomic_DNA"/>
</dbReference>
<feature type="transmembrane region" description="Helical" evidence="1">
    <location>
        <begin position="60"/>
        <end position="81"/>
    </location>
</feature>
<reference evidence="2 3" key="1">
    <citation type="submission" date="2016-04" db="EMBL/GenBank/DDBJ databases">
        <authorList>
            <person name="Evans L.H."/>
            <person name="Alamgir A."/>
            <person name="Owens N."/>
            <person name="Weber N.D."/>
            <person name="Virtaneva K."/>
            <person name="Barbian K."/>
            <person name="Babar A."/>
            <person name="Rosenke K."/>
        </authorList>
    </citation>
    <scope>NUCLEOTIDE SEQUENCE [LARGE SCALE GENOMIC DNA]</scope>
    <source>
        <strain evidence="2 3">LMa1</strain>
    </source>
</reference>
<dbReference type="STRING" id="1838280.A6M21_13980"/>
<evidence type="ECO:0000313" key="3">
    <source>
        <dbReference type="Proteomes" id="UP000078532"/>
    </source>
</evidence>